<accession>A0A6L2KT34</accession>
<comment type="caution">
    <text evidence="2">The sequence shown here is derived from an EMBL/GenBank/DDBJ whole genome shotgun (WGS) entry which is preliminary data.</text>
</comment>
<gene>
    <name evidence="2" type="ORF">Tci_023795</name>
</gene>
<protein>
    <submittedName>
        <fullName evidence="2">Transposase, mutator type</fullName>
    </submittedName>
</protein>
<dbReference type="AlphaFoldDB" id="A0A6L2KT34"/>
<proteinExistence type="predicted"/>
<reference evidence="2" key="1">
    <citation type="journal article" date="2019" name="Sci. Rep.">
        <title>Draft genome of Tanacetum cinerariifolium, the natural source of mosquito coil.</title>
        <authorList>
            <person name="Yamashiro T."/>
            <person name="Shiraishi A."/>
            <person name="Satake H."/>
            <person name="Nakayama K."/>
        </authorList>
    </citation>
    <scope>NUCLEOTIDE SEQUENCE</scope>
</reference>
<evidence type="ECO:0000256" key="1">
    <source>
        <dbReference type="SAM" id="MobiDB-lite"/>
    </source>
</evidence>
<sequence>MGGPPKERKKSAAERDVLKIVKNGKLSREHKTVICNKCNTKSHNSRSCTGLREPKSNKRKVLSKGMDDTDAPVGSQAKKKETTQAARSATSID</sequence>
<feature type="region of interest" description="Disordered" evidence="1">
    <location>
        <begin position="41"/>
        <end position="93"/>
    </location>
</feature>
<name>A0A6L2KT34_TANCI</name>
<evidence type="ECO:0000313" key="2">
    <source>
        <dbReference type="EMBL" id="GEU51817.1"/>
    </source>
</evidence>
<feature type="compositionally biased region" description="Polar residues" evidence="1">
    <location>
        <begin position="83"/>
        <end position="93"/>
    </location>
</feature>
<dbReference type="EMBL" id="BKCJ010002924">
    <property type="protein sequence ID" value="GEU51817.1"/>
    <property type="molecule type" value="Genomic_DNA"/>
</dbReference>
<organism evidence="2">
    <name type="scientific">Tanacetum cinerariifolium</name>
    <name type="common">Dalmatian daisy</name>
    <name type="synonym">Chrysanthemum cinerariifolium</name>
    <dbReference type="NCBI Taxonomy" id="118510"/>
    <lineage>
        <taxon>Eukaryota</taxon>
        <taxon>Viridiplantae</taxon>
        <taxon>Streptophyta</taxon>
        <taxon>Embryophyta</taxon>
        <taxon>Tracheophyta</taxon>
        <taxon>Spermatophyta</taxon>
        <taxon>Magnoliopsida</taxon>
        <taxon>eudicotyledons</taxon>
        <taxon>Gunneridae</taxon>
        <taxon>Pentapetalae</taxon>
        <taxon>asterids</taxon>
        <taxon>campanulids</taxon>
        <taxon>Asterales</taxon>
        <taxon>Asteraceae</taxon>
        <taxon>Asteroideae</taxon>
        <taxon>Anthemideae</taxon>
        <taxon>Anthemidinae</taxon>
        <taxon>Tanacetum</taxon>
    </lineage>
</organism>